<dbReference type="SUPFAM" id="SSF55874">
    <property type="entry name" value="ATPase domain of HSP90 chaperone/DNA topoisomerase II/histidine kinase"/>
    <property type="match status" value="1"/>
</dbReference>
<dbReference type="InterPro" id="IPR006189">
    <property type="entry name" value="CHASE_dom"/>
</dbReference>
<dbReference type="PROSITE" id="PS50112">
    <property type="entry name" value="PAS"/>
    <property type="match status" value="2"/>
</dbReference>
<evidence type="ECO:0000256" key="5">
    <source>
        <dbReference type="ARBA" id="ARBA00022679"/>
    </source>
</evidence>
<feature type="domain" description="Histidine kinase" evidence="11">
    <location>
        <begin position="754"/>
        <end position="968"/>
    </location>
</feature>
<feature type="domain" description="PAC" evidence="13">
    <location>
        <begin position="546"/>
        <end position="598"/>
    </location>
</feature>
<dbReference type="InterPro" id="IPR013656">
    <property type="entry name" value="PAS_4"/>
</dbReference>
<dbReference type="GO" id="GO:0016020">
    <property type="term" value="C:membrane"/>
    <property type="evidence" value="ECO:0007669"/>
    <property type="project" value="UniProtKB-SubCell"/>
</dbReference>
<dbReference type="CDD" id="cd00075">
    <property type="entry name" value="HATPase"/>
    <property type="match status" value="1"/>
</dbReference>
<dbReference type="InterPro" id="IPR042240">
    <property type="entry name" value="CHASE_sf"/>
</dbReference>
<dbReference type="SMART" id="SM00387">
    <property type="entry name" value="HATPase_c"/>
    <property type="match status" value="1"/>
</dbReference>
<keyword evidence="16" id="KW-1185">Reference proteome</keyword>
<sequence>MKFARLASFIRDYFIAVFSFLLIFLLTFFIYSETKKKAEERSAKMFSLRAEQVTESINKRMRDYIQILIGGKALFISADTVTRKDWHTYYKTLNLEENYPGMQGFGYAVVLNADNVPAHVKMIRKEGFKNYGIYPEGKRDVYTSIVYLEPFSDRNLRAFGYDMFSEPVRQSAMRIARDTRQPAMSGKVRLMQETGKDEQAGFLIYLPVYENNAEPESIQERQRLIKGYVYSPFRAKDLMMAVLTDDFQDLDVEVYDGSKLAKEDLLFSTDSTLYYHTDHDREYSELNTITIGNHTWRLYISAKAGFSRSADSELPYFILLGGSIISFLMFFIIWSLSNTRRSNRLKQTITDNATAALFIIDEKGYCTFMNPAAEEMTGFTFEEMQEKTLHDMVHYKYADGSPYPVSMCPIRSALTINKPMRAYEDMFVRKDGTMFNVMCAVQPIVESGSESYAIIEVRDITDEKQAQQAIIESEARFRNMADSAPVMIKVMDDASNFLYVNKQWLDFTGISFEDTINMSWKEVVHPDDIEEKERLTNEAIKEQVVFRVEYRMRRFDGEYRWVVGTNTPRFGANGDFLGYIGSVIDITEIKEAERKVKQNAELLQKLFLEVPAVVGLVRHPDFQYVLANPQYRKLYGNRPLVGKTIYEAHSEQEGRGFFGRLEEVFRTGQPFIGNEVSTAIDRNNSGEVVYGYFNLVYQPLIDPDGKVEAVLVFAVEVTELVNARKELLLTNDELSGKNDELLRINNDLDNFVYTASHDLKSPIANMEGLATLLRDILQGKLEAEDMQVLDMVQNAINKLKGTIADLAEITKVQKELHSSVEPLSFEHMLQDITADISGMVQEAGAVFKTDLQVENILYARKNLRSIIYNLVSNAIKYKAPQRKPEVCISTYLQEGYVVLEVKDNGLGIKKEQQHKLFSMFKRLHSHVEGTGIGLYIVKRIIENNGGKIEVESELGKGTTFRVYFKEAAVVQEV</sequence>
<dbReference type="InterPro" id="IPR003594">
    <property type="entry name" value="HATPase_dom"/>
</dbReference>
<dbReference type="CDD" id="cd00130">
    <property type="entry name" value="PAS"/>
    <property type="match status" value="2"/>
</dbReference>
<keyword evidence="7 15" id="KW-0418">Kinase</keyword>
<dbReference type="EC" id="2.7.13.3" evidence="3"/>
<feature type="domain" description="PAC" evidence="13">
    <location>
        <begin position="421"/>
        <end position="472"/>
    </location>
</feature>
<dbReference type="InterPro" id="IPR004358">
    <property type="entry name" value="Sig_transdc_His_kin-like_C"/>
</dbReference>
<dbReference type="Pfam" id="PF00512">
    <property type="entry name" value="HisKA"/>
    <property type="match status" value="1"/>
</dbReference>
<evidence type="ECO:0000256" key="7">
    <source>
        <dbReference type="ARBA" id="ARBA00022777"/>
    </source>
</evidence>
<dbReference type="Pfam" id="PF02518">
    <property type="entry name" value="HATPase_c"/>
    <property type="match status" value="1"/>
</dbReference>
<feature type="transmembrane region" description="Helical" evidence="10">
    <location>
        <begin position="12"/>
        <end position="31"/>
    </location>
</feature>
<dbReference type="PRINTS" id="PR00344">
    <property type="entry name" value="BCTRLSENSOR"/>
</dbReference>
<dbReference type="Gene3D" id="3.30.565.10">
    <property type="entry name" value="Histidine kinase-like ATPase, C-terminal domain"/>
    <property type="match status" value="1"/>
</dbReference>
<dbReference type="SUPFAM" id="SSF47384">
    <property type="entry name" value="Homodimeric domain of signal transducing histidine kinase"/>
    <property type="match status" value="1"/>
</dbReference>
<dbReference type="InterPro" id="IPR000700">
    <property type="entry name" value="PAS-assoc_C"/>
</dbReference>
<evidence type="ECO:0000256" key="6">
    <source>
        <dbReference type="ARBA" id="ARBA00022692"/>
    </source>
</evidence>
<dbReference type="Gene3D" id="3.30.450.20">
    <property type="entry name" value="PAS domain"/>
    <property type="match status" value="3"/>
</dbReference>
<dbReference type="InterPro" id="IPR036097">
    <property type="entry name" value="HisK_dim/P_sf"/>
</dbReference>
<dbReference type="InterPro" id="IPR003661">
    <property type="entry name" value="HisK_dim/P_dom"/>
</dbReference>
<feature type="domain" description="CHASE" evidence="14">
    <location>
        <begin position="133"/>
        <end position="299"/>
    </location>
</feature>
<evidence type="ECO:0000256" key="2">
    <source>
        <dbReference type="ARBA" id="ARBA00004370"/>
    </source>
</evidence>
<dbReference type="EMBL" id="CP021235">
    <property type="protein sequence ID" value="ARS37010.1"/>
    <property type="molecule type" value="Genomic_DNA"/>
</dbReference>
<dbReference type="InterPro" id="IPR052162">
    <property type="entry name" value="Sensor_kinase/Photoreceptor"/>
</dbReference>
<protein>
    <recommendedName>
        <fullName evidence="3">histidine kinase</fullName>
        <ecNumber evidence="3">2.7.13.3</ecNumber>
    </recommendedName>
</protein>
<keyword evidence="6 10" id="KW-0812">Transmembrane</keyword>
<evidence type="ECO:0000259" key="14">
    <source>
        <dbReference type="PROSITE" id="PS50839"/>
    </source>
</evidence>
<dbReference type="PANTHER" id="PTHR43304">
    <property type="entry name" value="PHYTOCHROME-LIKE PROTEIN CPH1"/>
    <property type="match status" value="1"/>
</dbReference>
<evidence type="ECO:0000256" key="10">
    <source>
        <dbReference type="SAM" id="Phobius"/>
    </source>
</evidence>
<proteinExistence type="predicted"/>
<dbReference type="Proteomes" id="UP000266292">
    <property type="component" value="Chromosome"/>
</dbReference>
<dbReference type="NCBIfam" id="TIGR00229">
    <property type="entry name" value="sensory_box"/>
    <property type="match status" value="2"/>
</dbReference>
<dbReference type="RefSeq" id="WP_025608627.1">
    <property type="nucleotide sequence ID" value="NZ_CP021235.1"/>
</dbReference>
<dbReference type="Gene3D" id="3.30.450.350">
    <property type="entry name" value="CHASE domain"/>
    <property type="match status" value="1"/>
</dbReference>
<dbReference type="SUPFAM" id="SSF55785">
    <property type="entry name" value="PYP-like sensor domain (PAS domain)"/>
    <property type="match status" value="3"/>
</dbReference>
<evidence type="ECO:0000256" key="3">
    <source>
        <dbReference type="ARBA" id="ARBA00012438"/>
    </source>
</evidence>
<reference evidence="16" key="1">
    <citation type="submission" date="2017-05" db="EMBL/GenBank/DDBJ databases">
        <authorList>
            <person name="Ray J."/>
            <person name="Price M."/>
            <person name="Deutschbauer A."/>
        </authorList>
    </citation>
    <scope>NUCLEOTIDE SEQUENCE [LARGE SCALE GENOMIC DNA]</scope>
    <source>
        <strain evidence="16">DSM 19842</strain>
    </source>
</reference>
<dbReference type="SMART" id="SM00388">
    <property type="entry name" value="HisKA"/>
    <property type="match status" value="1"/>
</dbReference>
<keyword evidence="4" id="KW-0597">Phosphoprotein</keyword>
<dbReference type="FunFam" id="3.30.450.20:FF:000099">
    <property type="entry name" value="Sensory box sensor histidine kinase"/>
    <property type="match status" value="1"/>
</dbReference>
<evidence type="ECO:0000256" key="1">
    <source>
        <dbReference type="ARBA" id="ARBA00000085"/>
    </source>
</evidence>
<dbReference type="SMART" id="SM00091">
    <property type="entry name" value="PAS"/>
    <property type="match status" value="3"/>
</dbReference>
<evidence type="ECO:0000259" key="11">
    <source>
        <dbReference type="PROSITE" id="PS50109"/>
    </source>
</evidence>
<evidence type="ECO:0000256" key="8">
    <source>
        <dbReference type="ARBA" id="ARBA00022989"/>
    </source>
</evidence>
<dbReference type="InterPro" id="IPR036890">
    <property type="entry name" value="HATPase_C_sf"/>
</dbReference>
<evidence type="ECO:0000259" key="13">
    <source>
        <dbReference type="PROSITE" id="PS50113"/>
    </source>
</evidence>
<comment type="catalytic activity">
    <reaction evidence="1">
        <text>ATP + protein L-histidine = ADP + protein N-phospho-L-histidine.</text>
        <dbReference type="EC" id="2.7.13.3"/>
    </reaction>
</comment>
<feature type="domain" description="PAS" evidence="12">
    <location>
        <begin position="473"/>
        <end position="543"/>
    </location>
</feature>
<keyword evidence="9 10" id="KW-0472">Membrane</keyword>
<dbReference type="KEGG" id="pact:CA264_17130"/>
<dbReference type="InterPro" id="IPR013655">
    <property type="entry name" value="PAS_fold_3"/>
</dbReference>
<dbReference type="Pfam" id="PF08447">
    <property type="entry name" value="PAS_3"/>
    <property type="match status" value="1"/>
</dbReference>
<evidence type="ECO:0000256" key="9">
    <source>
        <dbReference type="ARBA" id="ARBA00023136"/>
    </source>
</evidence>
<dbReference type="GO" id="GO:0000155">
    <property type="term" value="F:phosphorelay sensor kinase activity"/>
    <property type="evidence" value="ECO:0007669"/>
    <property type="project" value="InterPro"/>
</dbReference>
<gene>
    <name evidence="15" type="ORF">CA264_17130</name>
</gene>
<comment type="subcellular location">
    <subcellularLocation>
        <location evidence="2">Membrane</location>
    </subcellularLocation>
</comment>
<dbReference type="SMART" id="SM00086">
    <property type="entry name" value="PAC"/>
    <property type="match status" value="2"/>
</dbReference>
<evidence type="ECO:0000313" key="15">
    <source>
        <dbReference type="EMBL" id="ARS37010.1"/>
    </source>
</evidence>
<name>A0A1X9YVQ5_9BACT</name>
<dbReference type="PANTHER" id="PTHR43304:SF1">
    <property type="entry name" value="PAC DOMAIN-CONTAINING PROTEIN"/>
    <property type="match status" value="1"/>
</dbReference>
<feature type="domain" description="PAS" evidence="12">
    <location>
        <begin position="341"/>
        <end position="394"/>
    </location>
</feature>
<dbReference type="OrthoDB" id="9766459at2"/>
<dbReference type="Pfam" id="PF03924">
    <property type="entry name" value="CHASE"/>
    <property type="match status" value="1"/>
</dbReference>
<dbReference type="PROSITE" id="PS50113">
    <property type="entry name" value="PAC"/>
    <property type="match status" value="2"/>
</dbReference>
<dbReference type="PROSITE" id="PS50839">
    <property type="entry name" value="CHASE"/>
    <property type="match status" value="1"/>
</dbReference>
<evidence type="ECO:0000256" key="4">
    <source>
        <dbReference type="ARBA" id="ARBA00022553"/>
    </source>
</evidence>
<dbReference type="CDD" id="cd00082">
    <property type="entry name" value="HisKA"/>
    <property type="match status" value="1"/>
</dbReference>
<organism evidence="15 16">
    <name type="scientific">Pontibacter actiniarum</name>
    <dbReference type="NCBI Taxonomy" id="323450"/>
    <lineage>
        <taxon>Bacteria</taxon>
        <taxon>Pseudomonadati</taxon>
        <taxon>Bacteroidota</taxon>
        <taxon>Cytophagia</taxon>
        <taxon>Cytophagales</taxon>
        <taxon>Hymenobacteraceae</taxon>
        <taxon>Pontibacter</taxon>
    </lineage>
</organism>
<dbReference type="PROSITE" id="PS50109">
    <property type="entry name" value="HIS_KIN"/>
    <property type="match status" value="1"/>
</dbReference>
<dbReference type="Pfam" id="PF08448">
    <property type="entry name" value="PAS_4"/>
    <property type="match status" value="1"/>
</dbReference>
<dbReference type="InterPro" id="IPR000014">
    <property type="entry name" value="PAS"/>
</dbReference>
<dbReference type="AlphaFoldDB" id="A0A1X9YVQ5"/>
<keyword evidence="8 10" id="KW-1133">Transmembrane helix</keyword>
<accession>A0A1X9YVQ5</accession>
<dbReference type="Gene3D" id="1.10.287.130">
    <property type="match status" value="1"/>
</dbReference>
<dbReference type="SMART" id="SM01079">
    <property type="entry name" value="CHASE"/>
    <property type="match status" value="1"/>
</dbReference>
<keyword evidence="5" id="KW-0808">Transferase</keyword>
<dbReference type="InterPro" id="IPR035965">
    <property type="entry name" value="PAS-like_dom_sf"/>
</dbReference>
<dbReference type="Pfam" id="PF13426">
    <property type="entry name" value="PAS_9"/>
    <property type="match status" value="1"/>
</dbReference>
<dbReference type="InterPro" id="IPR001610">
    <property type="entry name" value="PAC"/>
</dbReference>
<dbReference type="InterPro" id="IPR005467">
    <property type="entry name" value="His_kinase_dom"/>
</dbReference>
<evidence type="ECO:0000259" key="12">
    <source>
        <dbReference type="PROSITE" id="PS50112"/>
    </source>
</evidence>
<evidence type="ECO:0000313" key="16">
    <source>
        <dbReference type="Proteomes" id="UP000266292"/>
    </source>
</evidence>
<feature type="transmembrane region" description="Helical" evidence="10">
    <location>
        <begin position="316"/>
        <end position="336"/>
    </location>
</feature>
<dbReference type="STRING" id="709015.GCA_000472485_03458"/>